<comment type="similarity">
    <text evidence="1">Belongs to the XseB family.</text>
</comment>
<dbReference type="AlphaFoldDB" id="A0A7W5D0W1"/>
<dbReference type="SUPFAM" id="SSF116842">
    <property type="entry name" value="XseB-like"/>
    <property type="match status" value="1"/>
</dbReference>
<keyword evidence="4 8" id="KW-0378">Hydrolase</keyword>
<protein>
    <recommendedName>
        <fullName evidence="6">Exodeoxyribonuclease VII small subunit</fullName>
        <ecNumber evidence="6">3.1.11.6</ecNumber>
    </recommendedName>
</protein>
<evidence type="ECO:0000256" key="4">
    <source>
        <dbReference type="ARBA" id="ARBA00022801"/>
    </source>
</evidence>
<gene>
    <name evidence="8" type="ORF">FHR31_000609</name>
</gene>
<dbReference type="Gene3D" id="1.10.287.1040">
    <property type="entry name" value="Exonuclease VII, small subunit"/>
    <property type="match status" value="1"/>
</dbReference>
<feature type="compositionally biased region" description="Low complexity" evidence="7">
    <location>
        <begin position="74"/>
        <end position="132"/>
    </location>
</feature>
<dbReference type="GeneID" id="93357563"/>
<evidence type="ECO:0000256" key="3">
    <source>
        <dbReference type="ARBA" id="ARBA00022722"/>
    </source>
</evidence>
<dbReference type="EC" id="3.1.11.6" evidence="6"/>
<keyword evidence="3" id="KW-0540">Nuclease</keyword>
<evidence type="ECO:0000256" key="6">
    <source>
        <dbReference type="NCBIfam" id="TIGR01280"/>
    </source>
</evidence>
<comment type="caution">
    <text evidence="8">The sequence shown here is derived from an EMBL/GenBank/DDBJ whole genome shotgun (WGS) entry which is preliminary data.</text>
</comment>
<dbReference type="GO" id="GO:0008855">
    <property type="term" value="F:exodeoxyribonuclease VII activity"/>
    <property type="evidence" value="ECO:0007669"/>
    <property type="project" value="UniProtKB-UniRule"/>
</dbReference>
<accession>A0A7W5D0W1</accession>
<dbReference type="InterPro" id="IPR003761">
    <property type="entry name" value="Exonuc_VII_S"/>
</dbReference>
<dbReference type="Pfam" id="PF02609">
    <property type="entry name" value="Exonuc_VII_S"/>
    <property type="match status" value="1"/>
</dbReference>
<feature type="region of interest" description="Disordered" evidence="7">
    <location>
        <begin position="60"/>
        <end position="132"/>
    </location>
</feature>
<reference evidence="8 9" key="1">
    <citation type="submission" date="2020-08" db="EMBL/GenBank/DDBJ databases">
        <title>Sequencing the genomes of 1000 actinobacteria strains.</title>
        <authorList>
            <person name="Klenk H.-P."/>
        </authorList>
    </citation>
    <scope>NUCLEOTIDE SEQUENCE [LARGE SCALE GENOMIC DNA]</scope>
    <source>
        <strain evidence="8 9">DSM 22242</strain>
    </source>
</reference>
<evidence type="ECO:0000256" key="1">
    <source>
        <dbReference type="ARBA" id="ARBA00009998"/>
    </source>
</evidence>
<dbReference type="GO" id="GO:0009318">
    <property type="term" value="C:exodeoxyribonuclease VII complex"/>
    <property type="evidence" value="ECO:0007669"/>
    <property type="project" value="UniProtKB-UniRule"/>
</dbReference>
<dbReference type="NCBIfam" id="TIGR01280">
    <property type="entry name" value="xseB"/>
    <property type="match status" value="1"/>
</dbReference>
<dbReference type="GO" id="GO:0006308">
    <property type="term" value="P:DNA catabolic process"/>
    <property type="evidence" value="ECO:0007669"/>
    <property type="project" value="UniProtKB-UniRule"/>
</dbReference>
<evidence type="ECO:0000256" key="2">
    <source>
        <dbReference type="ARBA" id="ARBA00022490"/>
    </source>
</evidence>
<organism evidence="8 9">
    <name type="scientific">Parvibacter caecicola</name>
    <dbReference type="NCBI Taxonomy" id="747645"/>
    <lineage>
        <taxon>Bacteria</taxon>
        <taxon>Bacillati</taxon>
        <taxon>Actinomycetota</taxon>
        <taxon>Coriobacteriia</taxon>
        <taxon>Coriobacteriales</taxon>
        <taxon>Coriobacteriaceae</taxon>
        <taxon>Parvibacter</taxon>
    </lineage>
</organism>
<evidence type="ECO:0000256" key="5">
    <source>
        <dbReference type="ARBA" id="ARBA00022839"/>
    </source>
</evidence>
<evidence type="ECO:0000256" key="7">
    <source>
        <dbReference type="SAM" id="MobiDB-lite"/>
    </source>
</evidence>
<evidence type="ECO:0000313" key="9">
    <source>
        <dbReference type="Proteomes" id="UP000530850"/>
    </source>
</evidence>
<name>A0A7W5D0W1_9ACTN</name>
<keyword evidence="5" id="KW-0269">Exonuclease</keyword>
<dbReference type="InterPro" id="IPR037004">
    <property type="entry name" value="Exonuc_VII_ssu_sf"/>
</dbReference>
<evidence type="ECO:0000313" key="8">
    <source>
        <dbReference type="EMBL" id="MBB3170829.1"/>
    </source>
</evidence>
<dbReference type="Proteomes" id="UP000530850">
    <property type="component" value="Unassembled WGS sequence"/>
</dbReference>
<dbReference type="RefSeq" id="WP_123186236.1">
    <property type="nucleotide sequence ID" value="NZ_JACHYA010000001.1"/>
</dbReference>
<sequence>MAQQTGRTFEDMQQRLEQIVDEVAAEDISLDDALALYEEAVKLGLAACDLSETDVEAYLAASSAQAEEAEGEAPADGVDGSAGDGAAAGDSAAEGAAAATDTDAAAEGALAVDAAEGSGAPEAAQAGAAEGQ</sequence>
<proteinExistence type="inferred from homology"/>
<keyword evidence="2" id="KW-0963">Cytoplasm</keyword>
<dbReference type="EMBL" id="JACHYA010000001">
    <property type="protein sequence ID" value="MBB3170829.1"/>
    <property type="molecule type" value="Genomic_DNA"/>
</dbReference>